<keyword evidence="4" id="KW-1185">Reference proteome</keyword>
<dbReference type="OrthoDB" id="5605062at2"/>
<dbReference type="eggNOG" id="COG3155">
    <property type="taxonomic scope" value="Bacteria"/>
</dbReference>
<dbReference type="Gene3D" id="3.40.50.880">
    <property type="match status" value="1"/>
</dbReference>
<feature type="domain" description="DJ-1/PfpI" evidence="2">
    <location>
        <begin position="13"/>
        <end position="160"/>
    </location>
</feature>
<dbReference type="SUPFAM" id="SSF52317">
    <property type="entry name" value="Class I glutamine amidotransferase-like"/>
    <property type="match status" value="1"/>
</dbReference>
<dbReference type="InterPro" id="IPR029062">
    <property type="entry name" value="Class_I_gatase-like"/>
</dbReference>
<evidence type="ECO:0000259" key="2">
    <source>
        <dbReference type="Pfam" id="PF01965"/>
    </source>
</evidence>
<dbReference type="PIRSF" id="PIRSF006320">
    <property type="entry name" value="Elb2"/>
    <property type="match status" value="1"/>
</dbReference>
<dbReference type="PANTHER" id="PTHR10224:SF12">
    <property type="entry name" value="GLYOXALASE ELBB"/>
    <property type="match status" value="1"/>
</dbReference>
<dbReference type="NCBIfam" id="NF008747">
    <property type="entry name" value="PRK11780.1"/>
    <property type="match status" value="1"/>
</dbReference>
<dbReference type="RefSeq" id="WP_011498033.1">
    <property type="nucleotide sequence ID" value="NC_007954.1"/>
</dbReference>
<dbReference type="InterPro" id="IPR026041">
    <property type="entry name" value="ElbB"/>
</dbReference>
<dbReference type="Pfam" id="PF01965">
    <property type="entry name" value="DJ-1_PfpI"/>
    <property type="match status" value="1"/>
</dbReference>
<dbReference type="InterPro" id="IPR002818">
    <property type="entry name" value="DJ-1/PfpI"/>
</dbReference>
<dbReference type="KEGG" id="sdn:Sden_3619"/>
<accession>Q12I32</accession>
<keyword evidence="1" id="KW-0456">Lyase</keyword>
<reference evidence="3 4" key="1">
    <citation type="submission" date="2006-03" db="EMBL/GenBank/DDBJ databases">
        <title>Complete sequence of Shewanella denitrificans OS217.</title>
        <authorList>
            <consortium name="US DOE Joint Genome Institute"/>
            <person name="Copeland A."/>
            <person name="Lucas S."/>
            <person name="Lapidus A."/>
            <person name="Barry K."/>
            <person name="Detter J.C."/>
            <person name="Glavina del Rio T."/>
            <person name="Hammon N."/>
            <person name="Israni S."/>
            <person name="Dalin E."/>
            <person name="Tice H."/>
            <person name="Pitluck S."/>
            <person name="Brettin T."/>
            <person name="Bruce D."/>
            <person name="Han C."/>
            <person name="Tapia R."/>
            <person name="Gilna P."/>
            <person name="Kiss H."/>
            <person name="Schmutz J."/>
            <person name="Larimer F."/>
            <person name="Land M."/>
            <person name="Hauser L."/>
            <person name="Kyrpides N."/>
            <person name="Lykidis A."/>
            <person name="Richardson P."/>
        </authorList>
    </citation>
    <scope>NUCLEOTIDE SEQUENCE [LARGE SCALE GENOMIC DNA]</scope>
    <source>
        <strain evidence="4">OS217 / ATCC BAA-1090 / DSM 15013</strain>
    </source>
</reference>
<evidence type="ECO:0000256" key="1">
    <source>
        <dbReference type="PIRNR" id="PIRNR006320"/>
    </source>
</evidence>
<dbReference type="HOGENOM" id="CLU_072952_1_0_6"/>
<dbReference type="GO" id="GO:0016829">
    <property type="term" value="F:lyase activity"/>
    <property type="evidence" value="ECO:0007669"/>
    <property type="project" value="UniProtKB-UniRule"/>
</dbReference>
<comment type="catalytic activity">
    <reaction evidence="1">
        <text>glyoxal + H2O = glycolate + H(+)</text>
        <dbReference type="Rhea" id="RHEA:51672"/>
        <dbReference type="ChEBI" id="CHEBI:15377"/>
        <dbReference type="ChEBI" id="CHEBI:15378"/>
        <dbReference type="ChEBI" id="CHEBI:29805"/>
        <dbReference type="ChEBI" id="CHEBI:34779"/>
    </reaction>
</comment>
<dbReference type="PANTHER" id="PTHR10224">
    <property type="entry name" value="ES1 PROTEIN HOMOLOG, MITOCHONDRIAL"/>
    <property type="match status" value="1"/>
</dbReference>
<gene>
    <name evidence="3" type="ordered locus">Sden_3619</name>
</gene>
<comment type="similarity">
    <text evidence="1">Belongs to the peptidase C56 family.</text>
</comment>
<organism evidence="3 4">
    <name type="scientific">Shewanella denitrificans (strain OS217 / ATCC BAA-1090 / DSM 15013)</name>
    <dbReference type="NCBI Taxonomy" id="318161"/>
    <lineage>
        <taxon>Bacteria</taxon>
        <taxon>Pseudomonadati</taxon>
        <taxon>Pseudomonadota</taxon>
        <taxon>Gammaproteobacteria</taxon>
        <taxon>Alteromonadales</taxon>
        <taxon>Shewanellaceae</taxon>
        <taxon>Shewanella</taxon>
    </lineage>
</organism>
<name>Q12I32_SHEDO</name>
<evidence type="ECO:0000313" key="4">
    <source>
        <dbReference type="Proteomes" id="UP000001982"/>
    </source>
</evidence>
<dbReference type="Proteomes" id="UP000001982">
    <property type="component" value="Chromosome"/>
</dbReference>
<protein>
    <recommendedName>
        <fullName evidence="1">Glyoxalase</fullName>
    </recommendedName>
</protein>
<dbReference type="CDD" id="cd03133">
    <property type="entry name" value="GATase1_ES1"/>
    <property type="match status" value="1"/>
</dbReference>
<comment type="function">
    <text evidence="1">Displays glyoxalase activity, catalyzing the conversion of glyoxal to glycolate.</text>
</comment>
<sequence length="221" mass="23383">MKNVAVLLSGAGVFDGTEIHESVLTLLALSRAGAHYQCFAPDIEQMHVVNHLTGEVATNERRNVLVESARIARGEVLNAKSLDVSEYDALIIPGGFGAAKNLSNYAITGSDCTVNPIVAVFIREFALAAKPVGFICISPMIIPKIYGHGAKATIGTDSASAQAFSEMGGKHIDAKVDEIVVDEINKIVSTPAYMLAGSIAEAHTGIEKLVARVLEMSEPHV</sequence>
<evidence type="ECO:0000313" key="3">
    <source>
        <dbReference type="EMBL" id="ABE56894.1"/>
    </source>
</evidence>
<dbReference type="AlphaFoldDB" id="Q12I32"/>
<dbReference type="EMBL" id="CP000302">
    <property type="protein sequence ID" value="ABE56894.1"/>
    <property type="molecule type" value="Genomic_DNA"/>
</dbReference>
<proteinExistence type="inferred from homology"/>